<keyword evidence="8 15" id="KW-0479">Metal-binding</keyword>
<evidence type="ECO:0000256" key="6">
    <source>
        <dbReference type="ARBA" id="ARBA00022679"/>
    </source>
</evidence>
<dbReference type="InterPro" id="IPR036265">
    <property type="entry name" value="HIT-like_sf"/>
</dbReference>
<keyword evidence="11 16" id="KW-0119">Carbohydrate metabolism</keyword>
<evidence type="ECO:0000313" key="19">
    <source>
        <dbReference type="EMBL" id="OFI36162.1"/>
    </source>
</evidence>
<dbReference type="PIRSF" id="PIRSF000808">
    <property type="entry name" value="GalT"/>
    <property type="match status" value="1"/>
</dbReference>
<dbReference type="SUPFAM" id="SSF54197">
    <property type="entry name" value="HIT-like"/>
    <property type="match status" value="2"/>
</dbReference>
<dbReference type="InterPro" id="IPR001937">
    <property type="entry name" value="GalP_UDPtransf1"/>
</dbReference>
<dbReference type="InterPro" id="IPR019779">
    <property type="entry name" value="GalP_UDPtransf1_His-AS"/>
</dbReference>
<evidence type="ECO:0000256" key="14">
    <source>
        <dbReference type="PIRSR" id="PIRSR000808-2"/>
    </source>
</evidence>
<feature type="binding site" evidence="15">
    <location>
        <position position="114"/>
    </location>
    <ligand>
        <name>Zn(2+)</name>
        <dbReference type="ChEBI" id="CHEBI:29105"/>
    </ligand>
</feature>
<feature type="domain" description="Galactose-1-phosphate uridyl transferase C-terminal" evidence="18">
    <location>
        <begin position="183"/>
        <end position="345"/>
    </location>
</feature>
<sequence length="347" mass="39374">MSSFEPSDHPHRRYNPLLGEWVLVSPHRAKRPWQGQQDEPDQSVLPAYDESCYLCPGNTRVNGEVNPSYQGTFVFTNDFAALQPDTPASANSDPLFRYQSEQGESRVICFSPDHSKTLPLLNDEEREQVVNCWMAQTAELSQQYTWVQVFENKGAMMGCSNPHPHGQVWAQRHLPTQALKKAANFSDYYATHQRSLLLDYAEREAALDERVVCINDDWLVVVPYWAAWPFETLLLPRFAVSSLAGISASQAASLAQIVGEITTRYDNLFTTSFPYSMGWHSQPFDGEAHPEWGLHAHFFPPLLRSASVRKFMVGYEMMAEAQRDLTPEQAAERLKVLSTTHYKKAGQ</sequence>
<dbReference type="STRING" id="1856405.BFC17_08520"/>
<feature type="binding site" description="in other chain" evidence="14">
    <location>
        <position position="322"/>
    </location>
    <ligand>
        <name>UDP-alpha-D-glucose</name>
        <dbReference type="ChEBI" id="CHEBI:58885"/>
        <note>ligand shared between dimeric partners</note>
    </ligand>
</feature>
<evidence type="ECO:0000256" key="2">
    <source>
        <dbReference type="ARBA" id="ARBA00004947"/>
    </source>
</evidence>
<evidence type="ECO:0000256" key="15">
    <source>
        <dbReference type="PIRSR" id="PIRSR000808-3"/>
    </source>
</evidence>
<dbReference type="EC" id="2.7.7.12" evidence="4 12"/>
<dbReference type="Proteomes" id="UP000176037">
    <property type="component" value="Unassembled WGS sequence"/>
</dbReference>
<dbReference type="InterPro" id="IPR005850">
    <property type="entry name" value="GalP_Utransf_C"/>
</dbReference>
<evidence type="ECO:0000259" key="17">
    <source>
        <dbReference type="Pfam" id="PF01087"/>
    </source>
</evidence>
<dbReference type="RefSeq" id="WP_070174569.1">
    <property type="nucleotide sequence ID" value="NZ_BMJR01000007.1"/>
</dbReference>
<feature type="binding site" evidence="14">
    <location>
        <begin position="315"/>
        <end position="316"/>
    </location>
    <ligand>
        <name>UDP-alpha-D-glucose</name>
        <dbReference type="ChEBI" id="CHEBI:58885"/>
        <note>ligand shared between dimeric partners</note>
    </ligand>
</feature>
<dbReference type="PROSITE" id="PS00117">
    <property type="entry name" value="GAL_P_UDP_TRANSF_I"/>
    <property type="match status" value="1"/>
</dbReference>
<comment type="catalytic activity">
    <reaction evidence="1 16">
        <text>alpha-D-galactose 1-phosphate + UDP-alpha-D-glucose = alpha-D-glucose 1-phosphate + UDP-alpha-D-galactose</text>
        <dbReference type="Rhea" id="RHEA:13989"/>
        <dbReference type="ChEBI" id="CHEBI:58336"/>
        <dbReference type="ChEBI" id="CHEBI:58601"/>
        <dbReference type="ChEBI" id="CHEBI:58885"/>
        <dbReference type="ChEBI" id="CHEBI:66914"/>
        <dbReference type="EC" id="2.7.7.12"/>
    </reaction>
</comment>
<dbReference type="NCBIfam" id="TIGR00209">
    <property type="entry name" value="galT_1"/>
    <property type="match status" value="1"/>
</dbReference>
<dbReference type="Pfam" id="PF01087">
    <property type="entry name" value="GalP_UDP_transf"/>
    <property type="match status" value="1"/>
</dbReference>
<comment type="similarity">
    <text evidence="3 16">Belongs to the galactose-1-phosphate uridylyltransferase type 1 family.</text>
</comment>
<keyword evidence="7 16" id="KW-0548">Nucleotidyltransferase</keyword>
<feature type="binding site" evidence="15">
    <location>
        <position position="55"/>
    </location>
    <ligand>
        <name>Zn(2+)</name>
        <dbReference type="ChEBI" id="CHEBI:29105"/>
    </ligand>
</feature>
<feature type="binding site" evidence="14">
    <location>
        <begin position="310"/>
        <end position="311"/>
    </location>
    <ligand>
        <name>UDP-alpha-D-glucose</name>
        <dbReference type="ChEBI" id="CHEBI:58885"/>
        <note>ligand shared between dimeric partners</note>
    </ligand>
</feature>
<dbReference type="FunFam" id="3.30.428.10:FF:000002">
    <property type="entry name" value="Galactose-1-phosphate uridylyltransferase"/>
    <property type="match status" value="1"/>
</dbReference>
<reference evidence="19 20" key="1">
    <citation type="submission" date="2016-09" db="EMBL/GenBank/DDBJ databases">
        <title>Alteromonas lipolytica, a new species isolated from sea water.</title>
        <authorList>
            <person name="Wu Y.-H."/>
            <person name="Cheng H."/>
            <person name="Xu X.-W."/>
        </authorList>
    </citation>
    <scope>NUCLEOTIDE SEQUENCE [LARGE SCALE GENOMIC DNA]</scope>
    <source>
        <strain evidence="19 20">JW12</strain>
    </source>
</reference>
<dbReference type="FunFam" id="3.30.428.10:FF:000001">
    <property type="entry name" value="Galactose-1-phosphate uridylyltransferase"/>
    <property type="match status" value="1"/>
</dbReference>
<comment type="caution">
    <text evidence="19">The sequence shown here is derived from an EMBL/GenBank/DDBJ whole genome shotgun (WGS) entry which is preliminary data.</text>
</comment>
<name>A0A1E8FJQ8_9ALTE</name>
<dbReference type="CDD" id="cd00608">
    <property type="entry name" value="GalT"/>
    <property type="match status" value="1"/>
</dbReference>
<feature type="binding site" description="in other chain" evidence="14">
    <location>
        <begin position="158"/>
        <end position="160"/>
    </location>
    <ligand>
        <name>UDP-alpha-D-glucose</name>
        <dbReference type="ChEBI" id="CHEBI:58885"/>
        <note>ligand shared between dimeric partners</note>
    </ligand>
</feature>
<evidence type="ECO:0000256" key="12">
    <source>
        <dbReference type="NCBIfam" id="TIGR00209"/>
    </source>
</evidence>
<evidence type="ECO:0000256" key="1">
    <source>
        <dbReference type="ARBA" id="ARBA00001107"/>
    </source>
</evidence>
<comment type="cofactor">
    <cofactor evidence="15">
        <name>Zn(2+)</name>
        <dbReference type="ChEBI" id="CHEBI:29105"/>
    </cofactor>
    <text evidence="15">Binds 1 zinc ion per subunit.</text>
</comment>
<dbReference type="Gene3D" id="3.30.428.10">
    <property type="entry name" value="HIT-like"/>
    <property type="match status" value="2"/>
</dbReference>
<keyword evidence="9 15" id="KW-0862">Zinc</keyword>
<dbReference type="GO" id="GO:0005737">
    <property type="term" value="C:cytoplasm"/>
    <property type="evidence" value="ECO:0007669"/>
    <property type="project" value="TreeGrafter"/>
</dbReference>
<evidence type="ECO:0000256" key="13">
    <source>
        <dbReference type="PIRSR" id="PIRSR000808-1"/>
    </source>
</evidence>
<evidence type="ECO:0000256" key="11">
    <source>
        <dbReference type="ARBA" id="ARBA00023277"/>
    </source>
</evidence>
<dbReference type="InterPro" id="IPR005849">
    <property type="entry name" value="GalP_Utransf_N"/>
</dbReference>
<dbReference type="OrthoDB" id="9769064at2"/>
<feature type="binding site" evidence="15">
    <location>
        <position position="52"/>
    </location>
    <ligand>
        <name>Zn(2+)</name>
        <dbReference type="ChEBI" id="CHEBI:29105"/>
    </ligand>
</feature>
<accession>A0A1E8FJQ8</accession>
<feature type="binding site" description="in other chain" evidence="14">
    <location>
        <position position="61"/>
    </location>
    <ligand>
        <name>UDP-alpha-D-glucose</name>
        <dbReference type="ChEBI" id="CHEBI:58885"/>
        <note>ligand shared between dimeric partners</note>
    </ligand>
</feature>
<dbReference type="GO" id="GO:0008108">
    <property type="term" value="F:UDP-glucose:hexose-1-phosphate uridylyltransferase activity"/>
    <property type="evidence" value="ECO:0007669"/>
    <property type="project" value="UniProtKB-UniRule"/>
</dbReference>
<feature type="binding site" description="in other chain" evidence="14">
    <location>
        <position position="167"/>
    </location>
    <ligand>
        <name>UDP-alpha-D-glucose</name>
        <dbReference type="ChEBI" id="CHEBI:58885"/>
        <note>ligand shared between dimeric partners</note>
    </ligand>
</feature>
<organism evidence="19 20">
    <name type="scientific">Alteromonas lipolytica</name>
    <dbReference type="NCBI Taxonomy" id="1856405"/>
    <lineage>
        <taxon>Bacteria</taxon>
        <taxon>Pseudomonadati</taxon>
        <taxon>Pseudomonadota</taxon>
        <taxon>Gammaproteobacteria</taxon>
        <taxon>Alteromonadales</taxon>
        <taxon>Alteromonadaceae</taxon>
        <taxon>Alteromonas/Salinimonas group</taxon>
        <taxon>Alteromonas</taxon>
    </lineage>
</organism>
<evidence type="ECO:0000256" key="16">
    <source>
        <dbReference type="RuleBase" id="RU000506"/>
    </source>
</evidence>
<feature type="domain" description="Galactose-1-phosphate uridyl transferase N-terminal" evidence="17">
    <location>
        <begin position="3"/>
        <end position="175"/>
    </location>
</feature>
<comment type="pathway">
    <text evidence="2 16">Carbohydrate metabolism; galactose metabolism.</text>
</comment>
<evidence type="ECO:0000256" key="9">
    <source>
        <dbReference type="ARBA" id="ARBA00022833"/>
    </source>
</evidence>
<evidence type="ECO:0000259" key="18">
    <source>
        <dbReference type="Pfam" id="PF02744"/>
    </source>
</evidence>
<feature type="binding site" evidence="15">
    <location>
        <position position="163"/>
    </location>
    <ligand>
        <name>Zn(2+)</name>
        <dbReference type="ChEBI" id="CHEBI:29105"/>
    </ligand>
</feature>
<proteinExistence type="inferred from homology"/>
<feature type="binding site" description="in other chain" evidence="14">
    <location>
        <position position="152"/>
    </location>
    <ligand>
        <name>UDP-alpha-D-glucose</name>
        <dbReference type="ChEBI" id="CHEBI:58885"/>
        <note>ligand shared between dimeric partners</note>
    </ligand>
</feature>
<keyword evidence="10 16" id="KW-0299">Galactose metabolism</keyword>
<dbReference type="EMBL" id="MJIC01000002">
    <property type="protein sequence ID" value="OFI36162.1"/>
    <property type="molecule type" value="Genomic_DNA"/>
</dbReference>
<evidence type="ECO:0000313" key="20">
    <source>
        <dbReference type="Proteomes" id="UP000176037"/>
    </source>
</evidence>
<dbReference type="Pfam" id="PF02744">
    <property type="entry name" value="GalP_UDP_tr_C"/>
    <property type="match status" value="1"/>
</dbReference>
<dbReference type="AlphaFoldDB" id="A0A1E8FJQ8"/>
<protein>
    <recommendedName>
        <fullName evidence="5 12">Galactose-1-phosphate uridylyltransferase</fullName>
        <ecNumber evidence="4 12">2.7.7.12</ecNumber>
    </recommendedName>
</protein>
<evidence type="ECO:0000256" key="10">
    <source>
        <dbReference type="ARBA" id="ARBA00023144"/>
    </source>
</evidence>
<keyword evidence="6 16" id="KW-0808">Transferase</keyword>
<dbReference type="UniPathway" id="UPA00214"/>
<dbReference type="PANTHER" id="PTHR11943:SF1">
    <property type="entry name" value="GALACTOSE-1-PHOSPHATE URIDYLYLTRANSFERASE"/>
    <property type="match status" value="1"/>
</dbReference>
<keyword evidence="20" id="KW-1185">Reference proteome</keyword>
<evidence type="ECO:0000256" key="5">
    <source>
        <dbReference type="ARBA" id="ARBA00016340"/>
    </source>
</evidence>
<evidence type="ECO:0000256" key="4">
    <source>
        <dbReference type="ARBA" id="ARBA00012384"/>
    </source>
</evidence>
<dbReference type="GO" id="GO:0033499">
    <property type="term" value="P:galactose catabolic process via UDP-galactose, Leloir pathway"/>
    <property type="evidence" value="ECO:0007669"/>
    <property type="project" value="TreeGrafter"/>
</dbReference>
<feature type="active site" description="Tele-UMP-histidine intermediate" evidence="13">
    <location>
        <position position="165"/>
    </location>
</feature>
<gene>
    <name evidence="19" type="ORF">BFC17_08520</name>
</gene>
<dbReference type="GO" id="GO:0008270">
    <property type="term" value="F:zinc ion binding"/>
    <property type="evidence" value="ECO:0007669"/>
    <property type="project" value="InterPro"/>
</dbReference>
<evidence type="ECO:0000256" key="8">
    <source>
        <dbReference type="ARBA" id="ARBA00022723"/>
    </source>
</evidence>
<feature type="binding site" description="in other chain" evidence="14">
    <location>
        <begin position="77"/>
        <end position="78"/>
    </location>
    <ligand>
        <name>UDP-alpha-D-glucose</name>
        <dbReference type="ChEBI" id="CHEBI:58885"/>
        <note>ligand shared between dimeric partners</note>
    </ligand>
</feature>
<feature type="binding site" evidence="14">
    <location>
        <begin position="28"/>
        <end position="31"/>
    </location>
    <ligand>
        <name>UDP-alpha-D-glucose</name>
        <dbReference type="ChEBI" id="CHEBI:58885"/>
        <note>ligand shared between dimeric partners</note>
    </ligand>
</feature>
<evidence type="ECO:0000256" key="7">
    <source>
        <dbReference type="ARBA" id="ARBA00022695"/>
    </source>
</evidence>
<dbReference type="NCBIfam" id="NF008724">
    <property type="entry name" value="PRK11720.1"/>
    <property type="match status" value="1"/>
</dbReference>
<evidence type="ECO:0000256" key="3">
    <source>
        <dbReference type="ARBA" id="ARBA00010951"/>
    </source>
</evidence>
<dbReference type="PANTHER" id="PTHR11943">
    <property type="entry name" value="GALACTOSE-1-PHOSPHATE URIDYLYLTRANSFERASE"/>
    <property type="match status" value="1"/>
</dbReference>